<protein>
    <submittedName>
        <fullName evidence="1">UPF0481 protein At3g02645 family</fullName>
    </submittedName>
</protein>
<dbReference type="Pfam" id="PF03140">
    <property type="entry name" value="DUF247"/>
    <property type="match status" value="1"/>
</dbReference>
<keyword evidence="2" id="KW-1185">Reference proteome</keyword>
<evidence type="ECO:0000313" key="2">
    <source>
        <dbReference type="Proteomes" id="UP000075243"/>
    </source>
</evidence>
<gene>
    <name evidence="1" type="ORF">KK1_036887</name>
</gene>
<accession>A0A151RGV1</accession>
<dbReference type="STRING" id="3821.A0A151RGV1"/>
<evidence type="ECO:0000313" key="1">
    <source>
        <dbReference type="EMBL" id="KYP41717.1"/>
    </source>
</evidence>
<dbReference type="AlphaFoldDB" id="A0A151RGV1"/>
<proteinExistence type="predicted"/>
<dbReference type="Proteomes" id="UP000075243">
    <property type="component" value="Unassembled WGS sequence"/>
</dbReference>
<dbReference type="Gramene" id="C.cajan_33689.t">
    <property type="protein sequence ID" value="C.cajan_33689.t.cds1"/>
    <property type="gene ID" value="C.cajan_33689"/>
</dbReference>
<dbReference type="PANTHER" id="PTHR31170:SF23">
    <property type="match status" value="1"/>
</dbReference>
<dbReference type="InterPro" id="IPR004158">
    <property type="entry name" value="DUF247_pln"/>
</dbReference>
<dbReference type="PANTHER" id="PTHR31170">
    <property type="entry name" value="BNAC04G53230D PROTEIN"/>
    <property type="match status" value="1"/>
</dbReference>
<feature type="non-terminal residue" evidence="1">
    <location>
        <position position="1"/>
    </location>
</feature>
<organism evidence="1 2">
    <name type="scientific">Cajanus cajan</name>
    <name type="common">Pigeon pea</name>
    <name type="synonym">Cajanus indicus</name>
    <dbReference type="NCBI Taxonomy" id="3821"/>
    <lineage>
        <taxon>Eukaryota</taxon>
        <taxon>Viridiplantae</taxon>
        <taxon>Streptophyta</taxon>
        <taxon>Embryophyta</taxon>
        <taxon>Tracheophyta</taxon>
        <taxon>Spermatophyta</taxon>
        <taxon>Magnoliopsida</taxon>
        <taxon>eudicotyledons</taxon>
        <taxon>Gunneridae</taxon>
        <taxon>Pentapetalae</taxon>
        <taxon>rosids</taxon>
        <taxon>fabids</taxon>
        <taxon>Fabales</taxon>
        <taxon>Fabaceae</taxon>
        <taxon>Papilionoideae</taxon>
        <taxon>50 kb inversion clade</taxon>
        <taxon>NPAAA clade</taxon>
        <taxon>indigoferoid/millettioid clade</taxon>
        <taxon>Phaseoleae</taxon>
        <taxon>Cajanus</taxon>
    </lineage>
</organism>
<dbReference type="OMA" id="MAISIGP"/>
<dbReference type="EMBL" id="KQ483755">
    <property type="protein sequence ID" value="KYP41717.1"/>
    <property type="molecule type" value="Genomic_DNA"/>
</dbReference>
<name>A0A151RGV1_CAJCA</name>
<reference evidence="1" key="1">
    <citation type="journal article" date="2012" name="Nat. Biotechnol.">
        <title>Draft genome sequence of pigeonpea (Cajanus cajan), an orphan legume crop of resource-poor farmers.</title>
        <authorList>
            <person name="Varshney R.K."/>
            <person name="Chen W."/>
            <person name="Li Y."/>
            <person name="Bharti A.K."/>
            <person name="Saxena R.K."/>
            <person name="Schlueter J.A."/>
            <person name="Donoghue M.T."/>
            <person name="Azam S."/>
            <person name="Fan G."/>
            <person name="Whaley A.M."/>
            <person name="Farmer A.D."/>
            <person name="Sheridan J."/>
            <person name="Iwata A."/>
            <person name="Tuteja R."/>
            <person name="Penmetsa R.V."/>
            <person name="Wu W."/>
            <person name="Upadhyaya H.D."/>
            <person name="Yang S.P."/>
            <person name="Shah T."/>
            <person name="Saxena K.B."/>
            <person name="Michael T."/>
            <person name="McCombie W.R."/>
            <person name="Yang B."/>
            <person name="Zhang G."/>
            <person name="Yang H."/>
            <person name="Wang J."/>
            <person name="Spillane C."/>
            <person name="Cook D.R."/>
            <person name="May G.D."/>
            <person name="Xu X."/>
            <person name="Jackson S.A."/>
        </authorList>
    </citation>
    <scope>NUCLEOTIDE SEQUENCE [LARGE SCALE GENOMIC DNA]</scope>
</reference>
<sequence length="168" mass="20003">DTFEMMKVIDINTILERCIYKVTFCIQRYKEDAYTPMAISIGPFHPNHPRLCDMEIYKLSYCKAFLRRTQTTSGSWNHYIKEVEPYFPRFYSNTIDEFSKEELIKMIFVDSSLIFENFCRSYNKKFSTKALPDSVITDSLLLENQFPFSLLQTLFDKFFPKRSNDDIP</sequence>